<dbReference type="SUPFAM" id="SSF53850">
    <property type="entry name" value="Periplasmic binding protein-like II"/>
    <property type="match status" value="1"/>
</dbReference>
<sequence length="257" mass="29988">MGRLVLKNCLLASYLLFAATFSVLATDTQVLYVYHNKPPYITNLEASQGLYFDIAALINAHHSDITVEVRFVPRKRLDKLLEKKDFKGFVFGVNPAWFDDKKKQKYLWSSPLIFDTDEFISHVDQPFEYYHPSSLSGNYIGTMAGYYYRHLEQAKEYSNIRRVDVNSEQALLEMVIKKRVNIAIVSRSTTEYLSAKHGWRDKLHFSQTPHETYYRAVLAPKKLQAEFDSLEKVLESPKFKEQLARLLKSYHLVYNLN</sequence>
<keyword evidence="1" id="KW-0732">Signal</keyword>
<feature type="chain" id="PRO_5012540232" evidence="1">
    <location>
        <begin position="26"/>
        <end position="257"/>
    </location>
</feature>
<accession>A0A2A5JS39</accession>
<dbReference type="OrthoDB" id="8585936at2"/>
<reference evidence="3" key="1">
    <citation type="journal article" date="2019" name="Genome Announc.">
        <title>Draft Genome Sequence of Pseudoalteromonas piscicida Strain 36Y ROTHPW, an Hypersaline Seawater Isolate from the South Coast of Sonora, Mexico.</title>
        <authorList>
            <person name="Sanchez-Diaz R."/>
            <person name="Molina-Garza Z.J."/>
            <person name="Cruz-Suarez L.E."/>
            <person name="Selvin J."/>
            <person name="Kiran G.S."/>
            <person name="Ibarra-Gamez J.C."/>
            <person name="Gomez-Gil B."/>
            <person name="Galaviz-Silva L."/>
        </authorList>
    </citation>
    <scope>NUCLEOTIDE SEQUENCE [LARGE SCALE GENOMIC DNA]</scope>
    <source>
        <strain evidence="3">36Y_RITHPW</strain>
    </source>
</reference>
<name>A0A2A5JS39_PSEO7</name>
<evidence type="ECO:0000256" key="1">
    <source>
        <dbReference type="SAM" id="SignalP"/>
    </source>
</evidence>
<dbReference type="AlphaFoldDB" id="A0A2A5JS39"/>
<protein>
    <submittedName>
        <fullName evidence="2">ABC transporter substrate-binding protein</fullName>
    </submittedName>
</protein>
<dbReference type="Gene3D" id="3.40.190.10">
    <property type="entry name" value="Periplasmic binding protein-like II"/>
    <property type="match status" value="2"/>
</dbReference>
<organism evidence="2 3">
    <name type="scientific">Pseudoalteromonas piscicida</name>
    <dbReference type="NCBI Taxonomy" id="43662"/>
    <lineage>
        <taxon>Bacteria</taxon>
        <taxon>Pseudomonadati</taxon>
        <taxon>Pseudomonadota</taxon>
        <taxon>Gammaproteobacteria</taxon>
        <taxon>Alteromonadales</taxon>
        <taxon>Pseudoalteromonadaceae</taxon>
        <taxon>Pseudoalteromonas</taxon>
    </lineage>
</organism>
<dbReference type="Proteomes" id="UP000228621">
    <property type="component" value="Unassembled WGS sequence"/>
</dbReference>
<dbReference type="EMBL" id="NKHF01000037">
    <property type="protein sequence ID" value="PCK32210.1"/>
    <property type="molecule type" value="Genomic_DNA"/>
</dbReference>
<evidence type="ECO:0000313" key="3">
    <source>
        <dbReference type="Proteomes" id="UP000228621"/>
    </source>
</evidence>
<comment type="caution">
    <text evidence="2">The sequence shown here is derived from an EMBL/GenBank/DDBJ whole genome shotgun (WGS) entry which is preliminary data.</text>
</comment>
<evidence type="ECO:0000313" key="2">
    <source>
        <dbReference type="EMBL" id="PCK32210.1"/>
    </source>
</evidence>
<keyword evidence="3" id="KW-1185">Reference proteome</keyword>
<feature type="signal peptide" evidence="1">
    <location>
        <begin position="1"/>
        <end position="25"/>
    </location>
</feature>
<proteinExistence type="predicted"/>
<gene>
    <name evidence="2" type="ORF">CEX98_08495</name>
</gene>